<feature type="signal peptide" evidence="1">
    <location>
        <begin position="1"/>
        <end position="26"/>
    </location>
</feature>
<feature type="chain" id="PRO_5040735460" evidence="1">
    <location>
        <begin position="27"/>
        <end position="227"/>
    </location>
</feature>
<proteinExistence type="predicted"/>
<evidence type="ECO:0000256" key="1">
    <source>
        <dbReference type="SAM" id="SignalP"/>
    </source>
</evidence>
<keyword evidence="1" id="KW-0732">Signal</keyword>
<dbReference type="Proteomes" id="UP001165079">
    <property type="component" value="Unassembled WGS sequence"/>
</dbReference>
<accession>A0A9W6W9P6</accession>
<dbReference type="GO" id="GO:0004867">
    <property type="term" value="F:serine-type endopeptidase inhibitor activity"/>
    <property type="evidence" value="ECO:0007669"/>
    <property type="project" value="InterPro"/>
</dbReference>
<protein>
    <submittedName>
        <fullName evidence="2">Uncharacterized protein</fullName>
    </submittedName>
</protein>
<dbReference type="SUPFAM" id="SSF55399">
    <property type="entry name" value="Subtilisin inhibitor"/>
    <property type="match status" value="1"/>
</dbReference>
<sequence length="227" mass="23804">MSSALKTLAALLVFAVAIIVAPPAFATTSDEAGYRAQTVTLDRTGGYAGLHLRYTVDSRAGEPLAAAVTTTEFRALADHYPTPCCDQFTYTLTVRYTNGSVKSIEAGGDLPDLLADAIDRAVAVGTQRQITSERASLLVVLTGSGAPTWWTVDCPSASCAALTPAVRATFPPVPAEAPCTRIYGGPQRAHVLGYWSGERIDATFNRLGGCEIARWDAASGLLTPPAA</sequence>
<keyword evidence="3" id="KW-1185">Reference proteome</keyword>
<comment type="caution">
    <text evidence="2">The sequence shown here is derived from an EMBL/GenBank/DDBJ whole genome shotgun (WGS) entry which is preliminary data.</text>
</comment>
<dbReference type="AlphaFoldDB" id="A0A9W6W9P6"/>
<evidence type="ECO:0000313" key="3">
    <source>
        <dbReference type="Proteomes" id="UP001165079"/>
    </source>
</evidence>
<evidence type="ECO:0000313" key="2">
    <source>
        <dbReference type="EMBL" id="GLZ77766.1"/>
    </source>
</evidence>
<dbReference type="EMBL" id="BSTX01000001">
    <property type="protein sequence ID" value="GLZ77766.1"/>
    <property type="molecule type" value="Genomic_DNA"/>
</dbReference>
<reference evidence="2" key="1">
    <citation type="submission" date="2023-03" db="EMBL/GenBank/DDBJ databases">
        <title>Actinorhabdospora filicis NBRC 111898.</title>
        <authorList>
            <person name="Ichikawa N."/>
            <person name="Sato H."/>
            <person name="Tonouchi N."/>
        </authorList>
    </citation>
    <scope>NUCLEOTIDE SEQUENCE</scope>
    <source>
        <strain evidence="2">NBRC 111898</strain>
    </source>
</reference>
<dbReference type="RefSeq" id="WP_285662853.1">
    <property type="nucleotide sequence ID" value="NZ_BSTX01000001.1"/>
</dbReference>
<gene>
    <name evidence="2" type="ORF">Afil01_25730</name>
</gene>
<organism evidence="2 3">
    <name type="scientific">Actinorhabdospora filicis</name>
    <dbReference type="NCBI Taxonomy" id="1785913"/>
    <lineage>
        <taxon>Bacteria</taxon>
        <taxon>Bacillati</taxon>
        <taxon>Actinomycetota</taxon>
        <taxon>Actinomycetes</taxon>
        <taxon>Micromonosporales</taxon>
        <taxon>Micromonosporaceae</taxon>
        <taxon>Actinorhabdospora</taxon>
    </lineage>
</organism>
<dbReference type="Gene3D" id="3.30.350.10">
    <property type="entry name" value="Subtilisin inhibitor-like"/>
    <property type="match status" value="1"/>
</dbReference>
<name>A0A9W6W9P6_9ACTN</name>
<dbReference type="InterPro" id="IPR036819">
    <property type="entry name" value="Subtilisin_inhibitor-like_sf"/>
</dbReference>